<feature type="region of interest" description="Disordered" evidence="1">
    <location>
        <begin position="1"/>
        <end position="22"/>
    </location>
</feature>
<gene>
    <name evidence="2" type="ORF">T265_00183</name>
</gene>
<evidence type="ECO:0000313" key="3">
    <source>
        <dbReference type="Proteomes" id="UP000054324"/>
    </source>
</evidence>
<evidence type="ECO:0000256" key="1">
    <source>
        <dbReference type="SAM" id="MobiDB-lite"/>
    </source>
</evidence>
<dbReference type="RefSeq" id="XP_009162155.1">
    <property type="nucleotide sequence ID" value="XM_009163891.1"/>
</dbReference>
<evidence type="ECO:0000313" key="2">
    <source>
        <dbReference type="EMBL" id="KER33978.1"/>
    </source>
</evidence>
<dbReference type="CTD" id="20314371"/>
<name>A0A075A2N6_OPIVI</name>
<dbReference type="AlphaFoldDB" id="A0A075A2N6"/>
<proteinExistence type="predicted"/>
<dbReference type="Proteomes" id="UP000054324">
    <property type="component" value="Unassembled WGS sequence"/>
</dbReference>
<dbReference type="EMBL" id="KL596620">
    <property type="protein sequence ID" value="KER33978.1"/>
    <property type="molecule type" value="Genomic_DNA"/>
</dbReference>
<organism evidence="2 3">
    <name type="scientific">Opisthorchis viverrini</name>
    <name type="common">Southeast Asian liver fluke</name>
    <dbReference type="NCBI Taxonomy" id="6198"/>
    <lineage>
        <taxon>Eukaryota</taxon>
        <taxon>Metazoa</taxon>
        <taxon>Spiralia</taxon>
        <taxon>Lophotrochozoa</taxon>
        <taxon>Platyhelminthes</taxon>
        <taxon>Trematoda</taxon>
        <taxon>Digenea</taxon>
        <taxon>Opisthorchiida</taxon>
        <taxon>Opisthorchiata</taxon>
        <taxon>Opisthorchiidae</taxon>
        <taxon>Opisthorchis</taxon>
    </lineage>
</organism>
<dbReference type="KEGG" id="ovi:T265_00183"/>
<keyword evidence="3" id="KW-1185">Reference proteome</keyword>
<dbReference type="GeneID" id="20314371"/>
<sequence length="166" mass="18362">MNRESENEFIDQPQGARTPRAPVGVSVNTARFPIRSNVIQSYHKLFHENETMGYTAIKIALIPWSVDCVLNADDNPADPVEKNEVVEEHEESAPAEFRYRLAAPWDFNPPKTLKLVVEDSSATSVVGVVDSTTKGVDRFSLNPISLSGKQSIRLGRVIVELVVVTS</sequence>
<accession>A0A075A2N6</accession>
<protein>
    <submittedName>
        <fullName evidence="2">Uncharacterized protein</fullName>
    </submittedName>
</protein>
<reference evidence="2 3" key="1">
    <citation type="submission" date="2013-11" db="EMBL/GenBank/DDBJ databases">
        <title>Opisthorchis viverrini - life in the bile duct.</title>
        <authorList>
            <person name="Young N.D."/>
            <person name="Nagarajan N."/>
            <person name="Lin S.J."/>
            <person name="Korhonen P.K."/>
            <person name="Jex A.R."/>
            <person name="Hall R.S."/>
            <person name="Safavi-Hemami H."/>
            <person name="Kaewkong W."/>
            <person name="Bertrand D."/>
            <person name="Gao S."/>
            <person name="Seet Q."/>
            <person name="Wongkham S."/>
            <person name="Teh B.T."/>
            <person name="Wongkham C."/>
            <person name="Intapan P.M."/>
            <person name="Maleewong W."/>
            <person name="Yang X."/>
            <person name="Hu M."/>
            <person name="Wang Z."/>
            <person name="Hofmann A."/>
            <person name="Sternberg P.W."/>
            <person name="Tan P."/>
            <person name="Wang J."/>
            <person name="Gasser R.B."/>
        </authorList>
    </citation>
    <scope>NUCLEOTIDE SEQUENCE [LARGE SCALE GENOMIC DNA]</scope>
</reference>